<dbReference type="InterPro" id="IPR036396">
    <property type="entry name" value="Cyt_P450_sf"/>
</dbReference>
<dbReference type="GO" id="GO:0016705">
    <property type="term" value="F:oxidoreductase activity, acting on paired donors, with incorporation or reduction of molecular oxygen"/>
    <property type="evidence" value="ECO:0007669"/>
    <property type="project" value="InterPro"/>
</dbReference>
<accession>A0A7I4E3Q3</accession>
<keyword evidence="8" id="KW-1185">Reference proteome</keyword>
<keyword evidence="6" id="KW-0503">Monooxygenase</keyword>
<dbReference type="GO" id="GO:0005506">
    <property type="term" value="F:iron ion binding"/>
    <property type="evidence" value="ECO:0007669"/>
    <property type="project" value="InterPro"/>
</dbReference>
<dbReference type="PANTHER" id="PTHR47944:SF16">
    <property type="entry name" value="CYTOCHROME P450 FAMILY 1 SUBFAMILY A POLYPEPTIDE 1"/>
    <property type="match status" value="1"/>
</dbReference>
<evidence type="ECO:0000256" key="2">
    <source>
        <dbReference type="ARBA" id="ARBA00022723"/>
    </source>
</evidence>
<dbReference type="KEGG" id="ppp:112283148"/>
<name>A0A7I4E3Q3_PHYPA</name>
<dbReference type="AlphaFoldDB" id="A0A7I4E3Q3"/>
<evidence type="ECO:0000313" key="8">
    <source>
        <dbReference type="Proteomes" id="UP000006727"/>
    </source>
</evidence>
<dbReference type="InParanoid" id="A0A7I4E3Q3"/>
<dbReference type="Pfam" id="PF00067">
    <property type="entry name" value="p450"/>
    <property type="match status" value="1"/>
</dbReference>
<dbReference type="CDD" id="cd20618">
    <property type="entry name" value="CYP71_clan"/>
    <property type="match status" value="1"/>
</dbReference>
<dbReference type="InterPro" id="IPR017972">
    <property type="entry name" value="Cyt_P450_CS"/>
</dbReference>
<evidence type="ECO:0000256" key="5">
    <source>
        <dbReference type="PIRSR" id="PIRSR602401-1"/>
    </source>
</evidence>
<keyword evidence="3 6" id="KW-0560">Oxidoreductase</keyword>
<comment type="similarity">
    <text evidence="1 6">Belongs to the cytochrome P450 family.</text>
</comment>
<keyword evidence="2 5" id="KW-0479">Metal-binding</keyword>
<dbReference type="Gene3D" id="1.10.630.10">
    <property type="entry name" value="Cytochrome P450"/>
    <property type="match status" value="1"/>
</dbReference>
<dbReference type="EnsemblPlants" id="Pp3c6_19010V3.5">
    <property type="protein sequence ID" value="Pp3c6_19010V3.5"/>
    <property type="gene ID" value="Pp3c6_19010"/>
</dbReference>
<proteinExistence type="inferred from homology"/>
<evidence type="ECO:0000256" key="3">
    <source>
        <dbReference type="ARBA" id="ARBA00023002"/>
    </source>
</evidence>
<reference evidence="7 8" key="2">
    <citation type="journal article" date="2018" name="Plant J.">
        <title>The Physcomitrella patens chromosome-scale assembly reveals moss genome structure and evolution.</title>
        <authorList>
            <person name="Lang D."/>
            <person name="Ullrich K.K."/>
            <person name="Murat F."/>
            <person name="Fuchs J."/>
            <person name="Jenkins J."/>
            <person name="Haas F.B."/>
            <person name="Piednoel M."/>
            <person name="Gundlach H."/>
            <person name="Van Bel M."/>
            <person name="Meyberg R."/>
            <person name="Vives C."/>
            <person name="Morata J."/>
            <person name="Symeonidi A."/>
            <person name="Hiss M."/>
            <person name="Muchero W."/>
            <person name="Kamisugi Y."/>
            <person name="Saleh O."/>
            <person name="Blanc G."/>
            <person name="Decker E.L."/>
            <person name="van Gessel N."/>
            <person name="Grimwood J."/>
            <person name="Hayes R.D."/>
            <person name="Graham S.W."/>
            <person name="Gunter L.E."/>
            <person name="McDaniel S.F."/>
            <person name="Hoernstein S.N.W."/>
            <person name="Larsson A."/>
            <person name="Li F.W."/>
            <person name="Perroud P.F."/>
            <person name="Phillips J."/>
            <person name="Ranjan P."/>
            <person name="Rokshar D.S."/>
            <person name="Rothfels C.J."/>
            <person name="Schneider L."/>
            <person name="Shu S."/>
            <person name="Stevenson D.W."/>
            <person name="Thummler F."/>
            <person name="Tillich M."/>
            <person name="Villarreal Aguilar J.C."/>
            <person name="Widiez T."/>
            <person name="Wong G.K."/>
            <person name="Wymore A."/>
            <person name="Zhang Y."/>
            <person name="Zimmer A.D."/>
            <person name="Quatrano R.S."/>
            <person name="Mayer K.F.X."/>
            <person name="Goodstein D."/>
            <person name="Casacuberta J.M."/>
            <person name="Vandepoele K."/>
            <person name="Reski R."/>
            <person name="Cuming A.C."/>
            <person name="Tuskan G.A."/>
            <person name="Maumus F."/>
            <person name="Salse J."/>
            <person name="Schmutz J."/>
            <person name="Rensing S.A."/>
        </authorList>
    </citation>
    <scope>NUCLEOTIDE SEQUENCE [LARGE SCALE GENOMIC DNA]</scope>
    <source>
        <strain evidence="7 8">cv. Gransden 2004</strain>
    </source>
</reference>
<reference evidence="7 8" key="1">
    <citation type="journal article" date="2008" name="Science">
        <title>The Physcomitrella genome reveals evolutionary insights into the conquest of land by plants.</title>
        <authorList>
            <person name="Rensing S."/>
            <person name="Lang D."/>
            <person name="Zimmer A."/>
            <person name="Terry A."/>
            <person name="Salamov A."/>
            <person name="Shapiro H."/>
            <person name="Nishiyama T."/>
            <person name="Perroud P.-F."/>
            <person name="Lindquist E."/>
            <person name="Kamisugi Y."/>
            <person name="Tanahashi T."/>
            <person name="Sakakibara K."/>
            <person name="Fujita T."/>
            <person name="Oishi K."/>
            <person name="Shin-I T."/>
            <person name="Kuroki Y."/>
            <person name="Toyoda A."/>
            <person name="Suzuki Y."/>
            <person name="Hashimoto A."/>
            <person name="Yamaguchi K."/>
            <person name="Sugano A."/>
            <person name="Kohara Y."/>
            <person name="Fujiyama A."/>
            <person name="Anterola A."/>
            <person name="Aoki S."/>
            <person name="Ashton N."/>
            <person name="Barbazuk W.B."/>
            <person name="Barker E."/>
            <person name="Bennetzen J."/>
            <person name="Bezanilla M."/>
            <person name="Blankenship R."/>
            <person name="Cho S.H."/>
            <person name="Dutcher S."/>
            <person name="Estelle M."/>
            <person name="Fawcett J.A."/>
            <person name="Gundlach H."/>
            <person name="Hanada K."/>
            <person name="Heyl A."/>
            <person name="Hicks K.A."/>
            <person name="Hugh J."/>
            <person name="Lohr M."/>
            <person name="Mayer K."/>
            <person name="Melkozernov A."/>
            <person name="Murata T."/>
            <person name="Nelson D."/>
            <person name="Pils B."/>
            <person name="Prigge M."/>
            <person name="Reiss B."/>
            <person name="Renner T."/>
            <person name="Rombauts S."/>
            <person name="Rushton P."/>
            <person name="Sanderfoot A."/>
            <person name="Schween G."/>
            <person name="Shiu S.-H."/>
            <person name="Stueber K."/>
            <person name="Theodoulou F.L."/>
            <person name="Tu H."/>
            <person name="Van de Peer Y."/>
            <person name="Verrier P.J."/>
            <person name="Waters E."/>
            <person name="Wood A."/>
            <person name="Yang L."/>
            <person name="Cove D."/>
            <person name="Cuming A."/>
            <person name="Hasebe M."/>
            <person name="Lucas S."/>
            <person name="Mishler D.B."/>
            <person name="Reski R."/>
            <person name="Grigoriev I."/>
            <person name="Quatrano R.S."/>
            <person name="Boore J.L."/>
        </authorList>
    </citation>
    <scope>NUCLEOTIDE SEQUENCE [LARGE SCALE GENOMIC DNA]</scope>
    <source>
        <strain evidence="7 8">cv. Gransden 2004</strain>
    </source>
</reference>
<reference evidence="7" key="3">
    <citation type="submission" date="2020-12" db="UniProtKB">
        <authorList>
            <consortium name="EnsemblPlants"/>
        </authorList>
    </citation>
    <scope>IDENTIFICATION</scope>
</reference>
<dbReference type="RefSeq" id="XP_024377276.1">
    <property type="nucleotide sequence ID" value="XM_024521508.2"/>
</dbReference>
<dbReference type="PRINTS" id="PR00385">
    <property type="entry name" value="P450"/>
</dbReference>
<sequence length="563" mass="62610">MPNTLLATLIYLLGRSSMWKHCISFFLIQGNLQRLGFVARFAKSIVMVPAGYGGVSEFPFLKFAVAVLGVYFVAVLIRGASRKLPPGPVGFPIIGSVHLLGPRSHVSLAQLARKYGAPLMSLYLGQKLFVVASSAEAAMEVLKKQDAVFCSRPPLRGFKVIFPHDVTFADLTPESNYLRKFIRLHLTTARSIEAFQHIRVDEMLQMVRSIVASPRDVVVNLRTSLEVMTANVLTRSIIGKRFMGRTGLSESEKKEIMEFIHIAAEIGECLGAKNPGDLIPALKLVDWNGLDQRMKNLRRKMATFLANIVRERREKSSLGTSNPPGKEMLGVLLDEMENAAAGEKITEDILNTIIWESFTAGMETTVLATDWTLAEVLRNPEVLQKCQAELDAVVGRNRRAQESDIPDLHYIKAVVKESFRLHPVIPLLIPHYSHDPIKVLGYDIPAHTQLLINVWAIGRDPKVWADPLKFHPERFLEGPHRETEMFGKSFNLLPFGSGRRACMGITLGTLLVEASVVVLLHSFDWILPAEGIDMTEGQGLSVRKNVPACAFATPRLPPHVYAE</sequence>
<comment type="cofactor">
    <cofactor evidence="5">
        <name>heme</name>
        <dbReference type="ChEBI" id="CHEBI:30413"/>
    </cofactor>
</comment>
<evidence type="ECO:0000256" key="6">
    <source>
        <dbReference type="RuleBase" id="RU000461"/>
    </source>
</evidence>
<gene>
    <name evidence="7" type="primary">LOC112283148</name>
</gene>
<dbReference type="PRINTS" id="PR00463">
    <property type="entry name" value="EP450I"/>
</dbReference>
<dbReference type="InterPro" id="IPR002401">
    <property type="entry name" value="Cyt_P450_E_grp-I"/>
</dbReference>
<dbReference type="SUPFAM" id="SSF48264">
    <property type="entry name" value="Cytochrome P450"/>
    <property type="match status" value="1"/>
</dbReference>
<dbReference type="GO" id="GO:0004497">
    <property type="term" value="F:monooxygenase activity"/>
    <property type="evidence" value="ECO:0007669"/>
    <property type="project" value="UniProtKB-KW"/>
</dbReference>
<organism evidence="7 8">
    <name type="scientific">Physcomitrium patens</name>
    <name type="common">Spreading-leaved earth moss</name>
    <name type="synonym">Physcomitrella patens</name>
    <dbReference type="NCBI Taxonomy" id="3218"/>
    <lineage>
        <taxon>Eukaryota</taxon>
        <taxon>Viridiplantae</taxon>
        <taxon>Streptophyta</taxon>
        <taxon>Embryophyta</taxon>
        <taxon>Bryophyta</taxon>
        <taxon>Bryophytina</taxon>
        <taxon>Bryopsida</taxon>
        <taxon>Funariidae</taxon>
        <taxon>Funariales</taxon>
        <taxon>Funariaceae</taxon>
        <taxon>Physcomitrium</taxon>
    </lineage>
</organism>
<dbReference type="OrthoDB" id="538795at2759"/>
<dbReference type="EMBL" id="ABEU02000006">
    <property type="status" value="NOT_ANNOTATED_CDS"/>
    <property type="molecule type" value="Genomic_DNA"/>
</dbReference>
<dbReference type="GO" id="GO:0020037">
    <property type="term" value="F:heme binding"/>
    <property type="evidence" value="ECO:0007669"/>
    <property type="project" value="InterPro"/>
</dbReference>
<dbReference type="PANTHER" id="PTHR47944">
    <property type="entry name" value="CYTOCHROME P450 98A9"/>
    <property type="match status" value="1"/>
</dbReference>
<dbReference type="Proteomes" id="UP000006727">
    <property type="component" value="Chromosome 6"/>
</dbReference>
<protein>
    <submittedName>
        <fullName evidence="7">Uncharacterized protein</fullName>
    </submittedName>
</protein>
<dbReference type="Gramene" id="Pp3c6_19010V3.5">
    <property type="protein sequence ID" value="Pp3c6_19010V3.5"/>
    <property type="gene ID" value="Pp3c6_19010"/>
</dbReference>
<evidence type="ECO:0000256" key="1">
    <source>
        <dbReference type="ARBA" id="ARBA00010617"/>
    </source>
</evidence>
<keyword evidence="4 5" id="KW-0408">Iron</keyword>
<evidence type="ECO:0000313" key="7">
    <source>
        <dbReference type="EnsemblPlants" id="Pp3c6_19010V3.5"/>
    </source>
</evidence>
<dbReference type="GeneID" id="112283148"/>
<dbReference type="InterPro" id="IPR001128">
    <property type="entry name" value="Cyt_P450"/>
</dbReference>
<dbReference type="PROSITE" id="PS00086">
    <property type="entry name" value="CYTOCHROME_P450"/>
    <property type="match status" value="1"/>
</dbReference>
<feature type="binding site" description="axial binding residue" evidence="5">
    <location>
        <position position="502"/>
    </location>
    <ligand>
        <name>heme</name>
        <dbReference type="ChEBI" id="CHEBI:30413"/>
    </ligand>
    <ligandPart>
        <name>Fe</name>
        <dbReference type="ChEBI" id="CHEBI:18248"/>
    </ligandPart>
</feature>
<evidence type="ECO:0000256" key="4">
    <source>
        <dbReference type="ARBA" id="ARBA00023004"/>
    </source>
</evidence>
<keyword evidence="5 6" id="KW-0349">Heme</keyword>